<protein>
    <submittedName>
        <fullName evidence="3">TcpQ domain-containing protein</fullName>
    </submittedName>
</protein>
<feature type="signal peptide" evidence="1">
    <location>
        <begin position="1"/>
        <end position="23"/>
    </location>
</feature>
<dbReference type="Proteomes" id="UP000737171">
    <property type="component" value="Unassembled WGS sequence"/>
</dbReference>
<feature type="chain" id="PRO_5045736076" evidence="1">
    <location>
        <begin position="24"/>
        <end position="120"/>
    </location>
</feature>
<dbReference type="Pfam" id="PF10671">
    <property type="entry name" value="TcpQ"/>
    <property type="match status" value="1"/>
</dbReference>
<dbReference type="EMBL" id="JABRWJ010000004">
    <property type="protein sequence ID" value="NRF68447.1"/>
    <property type="molecule type" value="Genomic_DNA"/>
</dbReference>
<gene>
    <name evidence="3" type="ORF">HLB44_15740</name>
</gene>
<sequence>MKSAFNVVVVLAACAFAAQVCHASDGAKPASTEPATTQWTIATSDATVKSAIARWAKTAGWQLVWELPVDYSIGANATLNGSFEEAVETVVRSMQGAETPMKAVFYRGNNVLRIVAKGMQ</sequence>
<evidence type="ECO:0000256" key="1">
    <source>
        <dbReference type="SAM" id="SignalP"/>
    </source>
</evidence>
<evidence type="ECO:0000313" key="3">
    <source>
        <dbReference type="EMBL" id="NRF68447.1"/>
    </source>
</evidence>
<feature type="domain" description="Toxin co-regulated pilus biosynthesis protein Q C-terminal" evidence="2">
    <location>
        <begin position="38"/>
        <end position="116"/>
    </location>
</feature>
<reference evidence="3 4" key="1">
    <citation type="submission" date="2020-05" db="EMBL/GenBank/DDBJ databases">
        <title>Aquincola sp. isolate from soil.</title>
        <authorList>
            <person name="Han J."/>
            <person name="Kim D.-U."/>
        </authorList>
    </citation>
    <scope>NUCLEOTIDE SEQUENCE [LARGE SCALE GENOMIC DNA]</scope>
    <source>
        <strain evidence="3 4">S2</strain>
    </source>
</reference>
<dbReference type="Gene3D" id="3.55.50.70">
    <property type="match status" value="1"/>
</dbReference>
<name>A0ABX2EIH7_9BURK</name>
<evidence type="ECO:0000259" key="2">
    <source>
        <dbReference type="Pfam" id="PF10671"/>
    </source>
</evidence>
<organism evidence="3 4">
    <name type="scientific">Pseudaquabacterium terrae</name>
    <dbReference type="NCBI Taxonomy" id="2732868"/>
    <lineage>
        <taxon>Bacteria</taxon>
        <taxon>Pseudomonadati</taxon>
        <taxon>Pseudomonadota</taxon>
        <taxon>Betaproteobacteria</taxon>
        <taxon>Burkholderiales</taxon>
        <taxon>Sphaerotilaceae</taxon>
        <taxon>Pseudaquabacterium</taxon>
    </lineage>
</organism>
<comment type="caution">
    <text evidence="3">The sequence shown here is derived from an EMBL/GenBank/DDBJ whole genome shotgun (WGS) entry which is preliminary data.</text>
</comment>
<dbReference type="InterPro" id="IPR018927">
    <property type="entry name" value="Pilus_synth_Q_C"/>
</dbReference>
<keyword evidence="4" id="KW-1185">Reference proteome</keyword>
<keyword evidence="1" id="KW-0732">Signal</keyword>
<proteinExistence type="predicted"/>
<dbReference type="RefSeq" id="WP_173124095.1">
    <property type="nucleotide sequence ID" value="NZ_JABRWJ010000004.1"/>
</dbReference>
<evidence type="ECO:0000313" key="4">
    <source>
        <dbReference type="Proteomes" id="UP000737171"/>
    </source>
</evidence>
<accession>A0ABX2EIH7</accession>